<reference evidence="1 2" key="1">
    <citation type="journal article" date="2012" name="Virus Genes">
        <title>Isolation and complete genome sequence of a bacteriophage lysing Tetrasphaera jenkinsii, a filamentous bacteria responsible for bulking in activated sludge.</title>
        <authorList>
            <person name="Petrovski S."/>
            <person name="Tillett D."/>
            <person name="Seviour R.J."/>
        </authorList>
    </citation>
    <scope>NUCLEOTIDE SEQUENCE [LARGE SCALE GENOMIC DNA]</scope>
</reference>
<dbReference type="Proteomes" id="UP000002653">
    <property type="component" value="Segment"/>
</dbReference>
<protein>
    <submittedName>
        <fullName evidence="1">Uncharacterized protein</fullName>
    </submittedName>
</protein>
<keyword evidence="2" id="KW-1185">Reference proteome</keyword>
<dbReference type="OrthoDB" id="12361at10239"/>
<dbReference type="GeneID" id="14297455"/>
<proteinExistence type="predicted"/>
<organism evidence="1 2">
    <name type="scientific">Tetrasphaera phage TJE1</name>
    <dbReference type="NCBI Taxonomy" id="981335"/>
    <lineage>
        <taxon>Viruses</taxon>
        <taxon>Duplodnaviria</taxon>
        <taxon>Heunggongvirae</taxon>
        <taxon>Uroviricota</taxon>
        <taxon>Caudoviricetes</taxon>
        <taxon>Tijeunavirus</taxon>
        <taxon>Tijeunavirus TJE1</taxon>
    </lineage>
</organism>
<accession>G4W962</accession>
<sequence length="164" mass="18241">MAVPALRFDAKLNLAPIQALVTRGDDVLVGYPEGMPHPNSDLDIDDLARTQTYGDENIPARPFLEEGILTQKNELGSLIRDHYAKRVEGRDKRPGLKRIGAQAVSAVQEFVRGDYYRETVPNAESTIDRKSRKQKGQYLLSDTPLIDDAIMINATTYVVKEGGK</sequence>
<dbReference type="EMBL" id="HQ225832">
    <property type="protein sequence ID" value="ADX42550.1"/>
    <property type="molecule type" value="Genomic_DNA"/>
</dbReference>
<evidence type="ECO:0000313" key="1">
    <source>
        <dbReference type="EMBL" id="ADX42550.1"/>
    </source>
</evidence>
<name>G4W962_9CAUD</name>
<dbReference type="RefSeq" id="YP_007237942.1">
    <property type="nucleotide sequence ID" value="NC_019930.1"/>
</dbReference>
<dbReference type="KEGG" id="vg:14297455"/>
<evidence type="ECO:0000313" key="2">
    <source>
        <dbReference type="Proteomes" id="UP000002653"/>
    </source>
</evidence>